<gene>
    <name evidence="2" type="ORF">POM88_020849</name>
</gene>
<protein>
    <recommendedName>
        <fullName evidence="4">Transmembrane protein</fullName>
    </recommendedName>
</protein>
<dbReference type="AlphaFoldDB" id="A0AAD8IDM6"/>
<organism evidence="2 3">
    <name type="scientific">Heracleum sosnowskyi</name>
    <dbReference type="NCBI Taxonomy" id="360622"/>
    <lineage>
        <taxon>Eukaryota</taxon>
        <taxon>Viridiplantae</taxon>
        <taxon>Streptophyta</taxon>
        <taxon>Embryophyta</taxon>
        <taxon>Tracheophyta</taxon>
        <taxon>Spermatophyta</taxon>
        <taxon>Magnoliopsida</taxon>
        <taxon>eudicotyledons</taxon>
        <taxon>Gunneridae</taxon>
        <taxon>Pentapetalae</taxon>
        <taxon>asterids</taxon>
        <taxon>campanulids</taxon>
        <taxon>Apiales</taxon>
        <taxon>Apiaceae</taxon>
        <taxon>Apioideae</taxon>
        <taxon>apioid superclade</taxon>
        <taxon>Tordylieae</taxon>
        <taxon>Tordyliinae</taxon>
        <taxon>Heracleum</taxon>
    </lineage>
</organism>
<proteinExistence type="predicted"/>
<dbReference type="Proteomes" id="UP001237642">
    <property type="component" value="Unassembled WGS sequence"/>
</dbReference>
<dbReference type="EMBL" id="JAUIZM010000005">
    <property type="protein sequence ID" value="KAK1383114.1"/>
    <property type="molecule type" value="Genomic_DNA"/>
</dbReference>
<sequence length="140" mass="15363">MVGWSKPSSSNVLKVNCKGVFDGVQRQATVGCIMRNNRGQWVRGNGRMMVRGNGRSKPSSSNVLKVNCKGVFDGVQRQAVYNGLSLGSGEAAGFRKMAPKSGNYRRIFPDSATFKGFPAAVLGMFFFIHFSSYTIFKNCF</sequence>
<keyword evidence="1" id="KW-1133">Transmembrane helix</keyword>
<evidence type="ECO:0000256" key="1">
    <source>
        <dbReference type="SAM" id="Phobius"/>
    </source>
</evidence>
<evidence type="ECO:0000313" key="3">
    <source>
        <dbReference type="Proteomes" id="UP001237642"/>
    </source>
</evidence>
<evidence type="ECO:0000313" key="2">
    <source>
        <dbReference type="EMBL" id="KAK1383114.1"/>
    </source>
</evidence>
<keyword evidence="3" id="KW-1185">Reference proteome</keyword>
<feature type="transmembrane region" description="Helical" evidence="1">
    <location>
        <begin position="116"/>
        <end position="136"/>
    </location>
</feature>
<comment type="caution">
    <text evidence="2">The sequence shown here is derived from an EMBL/GenBank/DDBJ whole genome shotgun (WGS) entry which is preliminary data.</text>
</comment>
<name>A0AAD8IDM6_9APIA</name>
<accession>A0AAD8IDM6</accession>
<keyword evidence="1" id="KW-0472">Membrane</keyword>
<evidence type="ECO:0008006" key="4">
    <source>
        <dbReference type="Google" id="ProtNLM"/>
    </source>
</evidence>
<reference evidence="2" key="2">
    <citation type="submission" date="2023-05" db="EMBL/GenBank/DDBJ databases">
        <authorList>
            <person name="Schelkunov M.I."/>
        </authorList>
    </citation>
    <scope>NUCLEOTIDE SEQUENCE</scope>
    <source>
        <strain evidence="2">Hsosn_3</strain>
        <tissue evidence="2">Leaf</tissue>
    </source>
</reference>
<reference evidence="2" key="1">
    <citation type="submission" date="2023-02" db="EMBL/GenBank/DDBJ databases">
        <title>Genome of toxic invasive species Heracleum sosnowskyi carries increased number of genes despite the absence of recent whole-genome duplications.</title>
        <authorList>
            <person name="Schelkunov M."/>
            <person name="Shtratnikova V."/>
            <person name="Makarenko M."/>
            <person name="Klepikova A."/>
            <person name="Omelchenko D."/>
            <person name="Novikova G."/>
            <person name="Obukhova E."/>
            <person name="Bogdanov V."/>
            <person name="Penin A."/>
            <person name="Logacheva M."/>
        </authorList>
    </citation>
    <scope>NUCLEOTIDE SEQUENCE</scope>
    <source>
        <strain evidence="2">Hsosn_3</strain>
        <tissue evidence="2">Leaf</tissue>
    </source>
</reference>
<keyword evidence="1" id="KW-0812">Transmembrane</keyword>